<sequence length="67" mass="7429">MIRTIRSIQGDSLDSISYRYYGKSVVESLLSANPHLSNDVILPIGTVVVLPTLVQPTQSKQTIQLWS</sequence>
<dbReference type="Pfam" id="PF05489">
    <property type="entry name" value="Phage_tail_X"/>
    <property type="match status" value="1"/>
</dbReference>
<dbReference type="AlphaFoldDB" id="A0AAC8T8M1"/>
<dbReference type="InterPro" id="IPR018392">
    <property type="entry name" value="LysM"/>
</dbReference>
<evidence type="ECO:0000313" key="3">
    <source>
        <dbReference type="Proteomes" id="UP000077465"/>
    </source>
</evidence>
<organism evidence="2 3">
    <name type="scientific">Moraxella bovoculi</name>
    <dbReference type="NCBI Taxonomy" id="386891"/>
    <lineage>
        <taxon>Bacteria</taxon>
        <taxon>Pseudomonadati</taxon>
        <taxon>Pseudomonadota</taxon>
        <taxon>Gammaproteobacteria</taxon>
        <taxon>Moraxellales</taxon>
        <taxon>Moraxellaceae</taxon>
        <taxon>Moraxella</taxon>
    </lineage>
</organism>
<evidence type="ECO:0000313" key="2">
    <source>
        <dbReference type="EMBL" id="AKG08088.1"/>
    </source>
</evidence>
<name>A0AAC8T8M1_9GAMM</name>
<dbReference type="Proteomes" id="UP000077465">
    <property type="component" value="Chromosome"/>
</dbReference>
<dbReference type="PROSITE" id="PS51782">
    <property type="entry name" value="LYSM"/>
    <property type="match status" value="1"/>
</dbReference>
<dbReference type="EMBL" id="CP011376">
    <property type="protein sequence ID" value="AKG08088.1"/>
    <property type="molecule type" value="Genomic_DNA"/>
</dbReference>
<dbReference type="InterPro" id="IPR008861">
    <property type="entry name" value="GpX-like"/>
</dbReference>
<dbReference type="RefSeq" id="WP_046699340.1">
    <property type="nucleotide sequence ID" value="NZ_CP011376.1"/>
</dbReference>
<dbReference type="InterPro" id="IPR036779">
    <property type="entry name" value="LysM_dom_sf"/>
</dbReference>
<dbReference type="Gene3D" id="3.10.350.10">
    <property type="entry name" value="LysM domain"/>
    <property type="match status" value="1"/>
</dbReference>
<reference evidence="2 3" key="1">
    <citation type="submission" date="2015-05" db="EMBL/GenBank/DDBJ databases">
        <authorList>
            <person name="Dickey A."/>
            <person name="Clawson M."/>
            <person name="Bono J."/>
            <person name="Loy J.D."/>
        </authorList>
    </citation>
    <scope>NUCLEOTIDE SEQUENCE [LARGE SCALE GENOMIC DNA]</scope>
    <source>
        <strain evidence="2 3">22581</strain>
    </source>
</reference>
<protein>
    <submittedName>
        <fullName evidence="2">Tail protein X</fullName>
    </submittedName>
</protein>
<gene>
    <name evidence="2" type="ORF">AAX06_07960</name>
</gene>
<feature type="domain" description="LysM" evidence="1">
    <location>
        <begin position="3"/>
        <end position="50"/>
    </location>
</feature>
<evidence type="ECO:0000259" key="1">
    <source>
        <dbReference type="PROSITE" id="PS51782"/>
    </source>
</evidence>
<proteinExistence type="predicted"/>
<accession>A0AAC8T8M1</accession>